<name>A0A9N7V4H4_PLEPL</name>
<feature type="compositionally biased region" description="Low complexity" evidence="1">
    <location>
        <begin position="207"/>
        <end position="216"/>
    </location>
</feature>
<dbReference type="Proteomes" id="UP001153269">
    <property type="component" value="Unassembled WGS sequence"/>
</dbReference>
<reference evidence="2" key="1">
    <citation type="submission" date="2020-03" db="EMBL/GenBank/DDBJ databases">
        <authorList>
            <person name="Weist P."/>
        </authorList>
    </citation>
    <scope>NUCLEOTIDE SEQUENCE</scope>
</reference>
<dbReference type="AlphaFoldDB" id="A0A9N7V4H4"/>
<evidence type="ECO:0000256" key="1">
    <source>
        <dbReference type="SAM" id="MobiDB-lite"/>
    </source>
</evidence>
<protein>
    <submittedName>
        <fullName evidence="2">Uncharacterized protein</fullName>
    </submittedName>
</protein>
<keyword evidence="3" id="KW-1185">Reference proteome</keyword>
<feature type="region of interest" description="Disordered" evidence="1">
    <location>
        <begin position="187"/>
        <end position="279"/>
    </location>
</feature>
<feature type="region of interest" description="Disordered" evidence="1">
    <location>
        <begin position="82"/>
        <end position="105"/>
    </location>
</feature>
<gene>
    <name evidence="2" type="ORF">PLEPLA_LOCUS30423</name>
</gene>
<sequence>MASGFIRELKFKGRVLELPTLQRLLAPTSTHIILTGTARCSDRHQDGDREGGGGTREMGVNAEGHQAPTAAKMQQNCAAVFSNKQRKKKKKKTRRSSLTRLTAAPSLPPRPLVKIACGIQATQSVLGERSLLHTQATVSWVVFSLSYDAAIRLARRGAGCPVDSAPGPASSWPRLLLDQRFGLRASHLSPPIRHTEQENTEGGGGVDPDPSSSPRGFTLCYADKKEERDRKEKKTSGQTDDQSVKRTERQTAERTELTGRRPRRNLNRQEDGRTDGHRS</sequence>
<accession>A0A9N7V4H4</accession>
<organism evidence="2 3">
    <name type="scientific">Pleuronectes platessa</name>
    <name type="common">European plaice</name>
    <dbReference type="NCBI Taxonomy" id="8262"/>
    <lineage>
        <taxon>Eukaryota</taxon>
        <taxon>Metazoa</taxon>
        <taxon>Chordata</taxon>
        <taxon>Craniata</taxon>
        <taxon>Vertebrata</taxon>
        <taxon>Euteleostomi</taxon>
        <taxon>Actinopterygii</taxon>
        <taxon>Neopterygii</taxon>
        <taxon>Teleostei</taxon>
        <taxon>Neoteleostei</taxon>
        <taxon>Acanthomorphata</taxon>
        <taxon>Carangaria</taxon>
        <taxon>Pleuronectiformes</taxon>
        <taxon>Pleuronectoidei</taxon>
        <taxon>Pleuronectidae</taxon>
        <taxon>Pleuronectes</taxon>
    </lineage>
</organism>
<comment type="caution">
    <text evidence="2">The sequence shown here is derived from an EMBL/GenBank/DDBJ whole genome shotgun (WGS) entry which is preliminary data.</text>
</comment>
<proteinExistence type="predicted"/>
<evidence type="ECO:0000313" key="3">
    <source>
        <dbReference type="Proteomes" id="UP001153269"/>
    </source>
</evidence>
<evidence type="ECO:0000313" key="2">
    <source>
        <dbReference type="EMBL" id="CAB1442705.1"/>
    </source>
</evidence>
<feature type="compositionally biased region" description="Basic residues" evidence="1">
    <location>
        <begin position="84"/>
        <end position="97"/>
    </location>
</feature>
<feature type="compositionally biased region" description="Basic and acidic residues" evidence="1">
    <location>
        <begin position="222"/>
        <end position="235"/>
    </location>
</feature>
<feature type="compositionally biased region" description="Basic and acidic residues" evidence="1">
    <location>
        <begin position="267"/>
        <end position="279"/>
    </location>
</feature>
<dbReference type="EMBL" id="CADEAL010002902">
    <property type="protein sequence ID" value="CAB1442705.1"/>
    <property type="molecule type" value="Genomic_DNA"/>
</dbReference>
<feature type="compositionally biased region" description="Basic and acidic residues" evidence="1">
    <location>
        <begin position="242"/>
        <end position="259"/>
    </location>
</feature>